<proteinExistence type="predicted"/>
<gene>
    <name evidence="1" type="ORF">AREALGSMS7_02205</name>
</gene>
<dbReference type="Proteomes" id="UP000204551">
    <property type="component" value="Chromosome"/>
</dbReference>
<accession>A0A221UWN1</accession>
<name>A0A221UWN1_9FLAO</name>
<sequence>MKLFVALITVLLTLNCSDNNTDDASNCSDVFCTEEFRTITVSVKDKDGVAVALHSFKVVDLTNGDDITLDASGSEYEWMTKNGTYPLFSDKYAAKYRNKEIEINFQGYVDDKLLVDSDFTVGADCCHVALIEGDTDIVLANP</sequence>
<organism evidence="1 2">
    <name type="scientific">Arenibacter algicola</name>
    <dbReference type="NCBI Taxonomy" id="616991"/>
    <lineage>
        <taxon>Bacteria</taxon>
        <taxon>Pseudomonadati</taxon>
        <taxon>Bacteroidota</taxon>
        <taxon>Flavobacteriia</taxon>
        <taxon>Flavobacteriales</taxon>
        <taxon>Flavobacteriaceae</taxon>
        <taxon>Arenibacter</taxon>
    </lineage>
</organism>
<reference evidence="1 2" key="1">
    <citation type="submission" date="2017-07" db="EMBL/GenBank/DDBJ databases">
        <title>Genome Sequence of Arenibacter algicola Strain SMS7 Isolated from a culture of the Diatom Skeletonema marinoi.</title>
        <authorList>
            <person name="Topel M."/>
            <person name="Pinder M.I.M."/>
            <person name="Johansson O.N."/>
            <person name="Kourtchenko O."/>
            <person name="Godhe A."/>
            <person name="Clarke A.K."/>
        </authorList>
    </citation>
    <scope>NUCLEOTIDE SEQUENCE [LARGE SCALE GENOMIC DNA]</scope>
    <source>
        <strain evidence="1 2">SMS7</strain>
    </source>
</reference>
<evidence type="ECO:0000313" key="1">
    <source>
        <dbReference type="EMBL" id="ASO05660.1"/>
    </source>
</evidence>
<dbReference type="STRING" id="616991.GCA_000733925_00520"/>
<evidence type="ECO:0000313" key="2">
    <source>
        <dbReference type="Proteomes" id="UP000204551"/>
    </source>
</evidence>
<dbReference type="EMBL" id="CP022515">
    <property type="protein sequence ID" value="ASO05660.1"/>
    <property type="molecule type" value="Genomic_DNA"/>
</dbReference>
<dbReference type="AlphaFoldDB" id="A0A221UWN1"/>
<dbReference type="eggNOG" id="ENOG5032Z32">
    <property type="taxonomic scope" value="Bacteria"/>
</dbReference>
<protein>
    <submittedName>
        <fullName evidence="1">Uncharacterized protein</fullName>
    </submittedName>
</protein>
<dbReference type="KEGG" id="aalg:AREALGSMS7_02205"/>
<dbReference type="RefSeq" id="WP_093978360.1">
    <property type="nucleotide sequence ID" value="NZ_CP022515.1"/>
</dbReference>